<sequence>MICDKPLQTVTKTRQKFYETSSKLFGELLQRKLVIPMSQRAFEWEETHVLEYLDDIWSTFLNGKCDFSGGTTITYKECDTHEIYDGQQRIISTLLILSALYGFCSEKLKKKFAKIHTILYKQGCDEPTKEQKRSFSSIKKQFDNTYGIDEDEDGFDEDMLPNISCINPSDAFALTSVINHKVKPHNELYAKETSNDDQDKVTFRCKCKCNVKNSGEEEQCTYSTSRRADMMKHISNSHKIDIPRDSQIYEAYSVVCYFFEEKRNEIINRYGEKCWITALRDIINFILNSSWFDVKVCSDYDFACQEFDRANNRGTPLFAFDIILNKIMQSDGVEYDQRLIVHEQWGQKIKRQLYGKNGTSVLEKKYGQKLFDIAIQLHNKKCIATSRSNEPEGCDRISMFVNGLLKGSNILGNINNFFSIYEKVNDFMNEIMNHNFIKIINYSGKKGSLDWAFIHFILQISYIKDKVDNNLLDLVSGWYIRRRVVDMKFIPFNNYGYGNVMEKIVAHLYKNPEYDYKKDIMKLLYKNITTNKGDFITKFNQTFHKLSSKDKTNVLKYLELKISRCNDTEPCKYTLEHIYSQNKAKTDCISENIVNSVGNCTLFEGENSYNGEEGNFSLKDKSFAEKRAAYSTSQSVITQKLDDDKWNGFDDDNITFIDKRNKILIKMIEKQSRFWIDINKKHNKNEKILGWLNSDKYLYEA</sequence>
<dbReference type="PANTHER" id="PTHR35149:SF1">
    <property type="entry name" value="DUF5655 DOMAIN-CONTAINING PROTEIN"/>
    <property type="match status" value="1"/>
</dbReference>
<dbReference type="AlphaFoldDB" id="A0A6C0L2T2"/>
<organism evidence="3">
    <name type="scientific">viral metagenome</name>
    <dbReference type="NCBI Taxonomy" id="1070528"/>
    <lineage>
        <taxon>unclassified sequences</taxon>
        <taxon>metagenomes</taxon>
        <taxon>organismal metagenomes</taxon>
    </lineage>
</organism>
<accession>A0A6C0L2T2</accession>
<dbReference type="Pfam" id="PF03235">
    <property type="entry name" value="GmrSD_N"/>
    <property type="match status" value="1"/>
</dbReference>
<dbReference type="Pfam" id="PF07510">
    <property type="entry name" value="GmrSD_C"/>
    <property type="match status" value="1"/>
</dbReference>
<evidence type="ECO:0000313" key="3">
    <source>
        <dbReference type="EMBL" id="QHU23150.1"/>
    </source>
</evidence>
<dbReference type="EMBL" id="MN741024">
    <property type="protein sequence ID" value="QHU23150.1"/>
    <property type="molecule type" value="Genomic_DNA"/>
</dbReference>
<proteinExistence type="predicted"/>
<reference evidence="3" key="1">
    <citation type="journal article" date="2020" name="Nature">
        <title>Giant virus diversity and host interactions through global metagenomics.</title>
        <authorList>
            <person name="Schulz F."/>
            <person name="Roux S."/>
            <person name="Paez-Espino D."/>
            <person name="Jungbluth S."/>
            <person name="Walsh D.A."/>
            <person name="Denef V.J."/>
            <person name="McMahon K.D."/>
            <person name="Konstantinidis K.T."/>
            <person name="Eloe-Fadrosh E.A."/>
            <person name="Kyrpides N.C."/>
            <person name="Woyke T."/>
        </authorList>
    </citation>
    <scope>NUCLEOTIDE SEQUENCE</scope>
    <source>
        <strain evidence="3">GVMAG-S-ERX555907-63</strain>
    </source>
</reference>
<feature type="domain" description="GmrSD restriction endonucleases C-terminal" evidence="2">
    <location>
        <begin position="540"/>
        <end position="666"/>
    </location>
</feature>
<dbReference type="InterPro" id="IPR004919">
    <property type="entry name" value="GmrSD_N"/>
</dbReference>
<name>A0A6C0L2T2_9ZZZZ</name>
<dbReference type="InterPro" id="IPR011089">
    <property type="entry name" value="GmrSD_C"/>
</dbReference>
<feature type="domain" description="GmrSD restriction endonucleases N-terminal" evidence="1">
    <location>
        <begin position="27"/>
        <end position="327"/>
    </location>
</feature>
<evidence type="ECO:0000259" key="2">
    <source>
        <dbReference type="Pfam" id="PF07510"/>
    </source>
</evidence>
<evidence type="ECO:0008006" key="4">
    <source>
        <dbReference type="Google" id="ProtNLM"/>
    </source>
</evidence>
<evidence type="ECO:0000259" key="1">
    <source>
        <dbReference type="Pfam" id="PF03235"/>
    </source>
</evidence>
<protein>
    <recommendedName>
        <fullName evidence="4">DUF262 domain-containing protein</fullName>
    </recommendedName>
</protein>
<dbReference type="PANTHER" id="PTHR35149">
    <property type="entry name" value="SLL5132 PROTEIN"/>
    <property type="match status" value="1"/>
</dbReference>